<dbReference type="PROSITE" id="PS00409">
    <property type="entry name" value="PROKAR_NTER_METHYL"/>
    <property type="match status" value="1"/>
</dbReference>
<dbReference type="InterPro" id="IPR045584">
    <property type="entry name" value="Pilin-like"/>
</dbReference>
<gene>
    <name evidence="2" type="ORF">RSO68_15790</name>
</gene>
<dbReference type="EMBL" id="JAVXUR010000009">
    <property type="protein sequence ID" value="MDT8880929.1"/>
    <property type="molecule type" value="Genomic_DNA"/>
</dbReference>
<name>A0ABU3NIC3_9GAMM</name>
<organism evidence="2 3">
    <name type="scientific">Halomonas saccharevitans</name>
    <dbReference type="NCBI Taxonomy" id="416872"/>
    <lineage>
        <taxon>Bacteria</taxon>
        <taxon>Pseudomonadati</taxon>
        <taxon>Pseudomonadota</taxon>
        <taxon>Gammaproteobacteria</taxon>
        <taxon>Oceanospirillales</taxon>
        <taxon>Halomonadaceae</taxon>
        <taxon>Halomonas</taxon>
    </lineage>
</organism>
<dbReference type="Pfam" id="PF07963">
    <property type="entry name" value="N_methyl"/>
    <property type="match status" value="1"/>
</dbReference>
<protein>
    <submittedName>
        <fullName evidence="2">Type IV pilin protein</fullName>
    </submittedName>
</protein>
<accession>A0ABU3NIC3</accession>
<proteinExistence type="predicted"/>
<reference evidence="3" key="1">
    <citation type="submission" date="2023-07" db="EMBL/GenBank/DDBJ databases">
        <title>Substrates and metabolic shifts associated with increased methane emissions in unrestored hypersaline salterns.</title>
        <authorList>
            <person name="Bueno De Mesquita C.P."/>
            <person name="Tringe S.G."/>
        </authorList>
    </citation>
    <scope>NUCLEOTIDE SEQUENCE [LARGE SCALE GENOMIC DNA]</scope>
    <source>
        <strain evidence="3">I4</strain>
    </source>
</reference>
<dbReference type="Gene3D" id="3.30.700.10">
    <property type="entry name" value="Glycoprotein, Type 4 Pilin"/>
    <property type="match status" value="1"/>
</dbReference>
<comment type="caution">
    <text evidence="2">The sequence shown here is derived from an EMBL/GenBank/DDBJ whole genome shotgun (WGS) entry which is preliminary data.</text>
</comment>
<keyword evidence="1" id="KW-0472">Membrane</keyword>
<dbReference type="PANTHER" id="PTHR30093">
    <property type="entry name" value="GENERAL SECRETION PATHWAY PROTEIN G"/>
    <property type="match status" value="1"/>
</dbReference>
<keyword evidence="3" id="KW-1185">Reference proteome</keyword>
<dbReference type="NCBIfam" id="TIGR02532">
    <property type="entry name" value="IV_pilin_GFxxxE"/>
    <property type="match status" value="1"/>
</dbReference>
<dbReference type="InterPro" id="IPR031982">
    <property type="entry name" value="PilE-like"/>
</dbReference>
<dbReference type="Proteomes" id="UP001255917">
    <property type="component" value="Unassembled WGS sequence"/>
</dbReference>
<dbReference type="SUPFAM" id="SSF54523">
    <property type="entry name" value="Pili subunits"/>
    <property type="match status" value="1"/>
</dbReference>
<keyword evidence="1" id="KW-1133">Transmembrane helix</keyword>
<evidence type="ECO:0000256" key="1">
    <source>
        <dbReference type="SAM" id="Phobius"/>
    </source>
</evidence>
<keyword evidence="1" id="KW-0812">Transmembrane</keyword>
<sequence>MTFSEPRPKPQSPTGSPRRSAGFTLIELMIAVAIIGILASIAYPSYQGYVERSLRADAHAGLNIAAGELERCYTKHYSYSSSNCSITSPSPDKNYTISYKEDGSVGYIITASTSRDDGCDEDITLSGQGVRGPSDSCW</sequence>
<evidence type="ECO:0000313" key="2">
    <source>
        <dbReference type="EMBL" id="MDT8880929.1"/>
    </source>
</evidence>
<dbReference type="Pfam" id="PF16732">
    <property type="entry name" value="ComP_DUS"/>
    <property type="match status" value="1"/>
</dbReference>
<dbReference type="RefSeq" id="WP_315587260.1">
    <property type="nucleotide sequence ID" value="NZ_JAVXUR010000009.1"/>
</dbReference>
<dbReference type="PANTHER" id="PTHR30093:SF47">
    <property type="entry name" value="TYPE IV PILUS NON-CORE MINOR PILIN PILE"/>
    <property type="match status" value="1"/>
</dbReference>
<dbReference type="InterPro" id="IPR012902">
    <property type="entry name" value="N_methyl_site"/>
</dbReference>
<feature type="transmembrane region" description="Helical" evidence="1">
    <location>
        <begin position="21"/>
        <end position="43"/>
    </location>
</feature>
<evidence type="ECO:0000313" key="3">
    <source>
        <dbReference type="Proteomes" id="UP001255917"/>
    </source>
</evidence>